<protein>
    <submittedName>
        <fullName evidence="2">Uncharacterized protein</fullName>
    </submittedName>
</protein>
<dbReference type="AlphaFoldDB" id="A0AAV1UHD2"/>
<feature type="compositionally biased region" description="Basic and acidic residues" evidence="1">
    <location>
        <begin position="409"/>
        <end position="419"/>
    </location>
</feature>
<reference evidence="2" key="1">
    <citation type="submission" date="2024-01" db="EMBL/GenBank/DDBJ databases">
        <authorList>
            <person name="Webb A."/>
        </authorList>
    </citation>
    <scope>NUCLEOTIDE SEQUENCE</scope>
    <source>
        <strain evidence="2">Pm1</strain>
    </source>
</reference>
<comment type="caution">
    <text evidence="2">The sequence shown here is derived from an EMBL/GenBank/DDBJ whole genome shotgun (WGS) entry which is preliminary data.</text>
</comment>
<feature type="compositionally biased region" description="Polar residues" evidence="1">
    <location>
        <begin position="116"/>
        <end position="140"/>
    </location>
</feature>
<feature type="region of interest" description="Disordered" evidence="1">
    <location>
        <begin position="332"/>
        <end position="425"/>
    </location>
</feature>
<feature type="region of interest" description="Disordered" evidence="1">
    <location>
        <begin position="61"/>
        <end position="147"/>
    </location>
</feature>
<name>A0AAV1UHD2_9STRA</name>
<proteinExistence type="predicted"/>
<feature type="compositionally biased region" description="Polar residues" evidence="1">
    <location>
        <begin position="347"/>
        <end position="357"/>
    </location>
</feature>
<organism evidence="2 3">
    <name type="scientific">Peronospora matthiolae</name>
    <dbReference type="NCBI Taxonomy" id="2874970"/>
    <lineage>
        <taxon>Eukaryota</taxon>
        <taxon>Sar</taxon>
        <taxon>Stramenopiles</taxon>
        <taxon>Oomycota</taxon>
        <taxon>Peronosporomycetes</taxon>
        <taxon>Peronosporales</taxon>
        <taxon>Peronosporaceae</taxon>
        <taxon>Peronospora</taxon>
    </lineage>
</organism>
<evidence type="ECO:0000313" key="2">
    <source>
        <dbReference type="EMBL" id="CAK7934074.1"/>
    </source>
</evidence>
<dbReference type="EMBL" id="CAKLBY020000197">
    <property type="protein sequence ID" value="CAK7934074.1"/>
    <property type="molecule type" value="Genomic_DNA"/>
</dbReference>
<evidence type="ECO:0000313" key="3">
    <source>
        <dbReference type="Proteomes" id="UP001162060"/>
    </source>
</evidence>
<dbReference type="Proteomes" id="UP001162060">
    <property type="component" value="Unassembled WGS sequence"/>
</dbReference>
<sequence>MRCASKAAESASARLCADAEAETTATDVSSVATATQLVSPGDAGAGHEDTHVFTEYELGVSYSPDTEEGSVSTAIESKPPAKRGMDDAMRRSIFDSSDESDEPSPKRRRSRSRDSGANSGVGSPMDTTSQRGASTSVGTSQEERDRNVLRLAPEKKAWMPPKSVMDHLSVMTSDRYRTRLFDSSRIHHLDPSAKNYRAENEFFIDAFFGHRWYSGNHKRDGPSLLQAWNAYIHNLEDVGRDAWNDKLIKARDKFEKRTPTGARYKRHRLSREKGLPCLSWGDSCPCCVNNSARAPKEAYLLTSPWWRVRISTEMYEGIDSLKSLFDRAGKTFSGGPSAAQDVPRRTAQPNPVRQPSVGSGAPKYPRTGDSRATGRDNSSDVRSRRGGSTAAQLDSAGHRGSPLMEVEEEERRSPHDHGDPCVPESFFDRVTQGLRDDLEHERDRRLQMADTVSKHRSEFAFAQLKNERALTSLRHELRVARGIVDRSRAEITALQTLVDAHHREHKALCEMLERKGVLHRKKQRTDGTAEADQRKTWDAFASYVATRSCMHCLGGAIHKMGRCTWVVVYCYPS</sequence>
<feature type="compositionally biased region" description="Basic and acidic residues" evidence="1">
    <location>
        <begin position="83"/>
        <end position="93"/>
    </location>
</feature>
<accession>A0AAV1UHD2</accession>
<feature type="compositionally biased region" description="Basic and acidic residues" evidence="1">
    <location>
        <begin position="366"/>
        <end position="383"/>
    </location>
</feature>
<evidence type="ECO:0000256" key="1">
    <source>
        <dbReference type="SAM" id="MobiDB-lite"/>
    </source>
</evidence>
<gene>
    <name evidence="2" type="ORF">PM001_LOCUS19224</name>
</gene>